<reference evidence="2" key="1">
    <citation type="journal article" date="2019" name="Int. J. Syst. Evol. Microbiol.">
        <title>The Global Catalogue of Microorganisms (GCM) 10K type strain sequencing project: providing services to taxonomists for standard genome sequencing and annotation.</title>
        <authorList>
            <consortium name="The Broad Institute Genomics Platform"/>
            <consortium name="The Broad Institute Genome Sequencing Center for Infectious Disease"/>
            <person name="Wu L."/>
            <person name="Ma J."/>
        </authorList>
    </citation>
    <scope>NUCLEOTIDE SEQUENCE [LARGE SCALE GENOMIC DNA]</scope>
    <source>
        <strain evidence="2">CGMCC 4.7645</strain>
    </source>
</reference>
<evidence type="ECO:0000313" key="1">
    <source>
        <dbReference type="EMBL" id="MFD2419222.1"/>
    </source>
</evidence>
<gene>
    <name evidence="1" type="ORF">ACFSXZ_23090</name>
</gene>
<dbReference type="RefSeq" id="WP_378267228.1">
    <property type="nucleotide sequence ID" value="NZ_JBHUKR010000011.1"/>
</dbReference>
<evidence type="ECO:0000313" key="2">
    <source>
        <dbReference type="Proteomes" id="UP001597417"/>
    </source>
</evidence>
<sequence length="245" mass="26376">MAEAISDRQIVAALRPFVRAAGPVVAAMRTPGRLRRFAALKVPGSVAWRGLSAQARTMWWINRVGRLTALVTAIPGLGGALADRLPVQDALGASAQGLLLCAIAEEHGVHDVADRVRLLAWVLFKREVDPALAAGKQDDPSTAAESKNAEDAEVAKLTGDFGRQMKRRITIAACAAALWRLARLLMAISGELEKRPRGHFYQRFVGALPVIGMLGDYLAERSALRHSARATAKWLSNQGISASRT</sequence>
<comment type="caution">
    <text evidence="1">The sequence shown here is derived from an EMBL/GenBank/DDBJ whole genome shotgun (WGS) entry which is preliminary data.</text>
</comment>
<protein>
    <recommendedName>
        <fullName evidence="3">EcsC protein family protein</fullName>
    </recommendedName>
</protein>
<name>A0ABW5G0H7_9PSEU</name>
<evidence type="ECO:0008006" key="3">
    <source>
        <dbReference type="Google" id="ProtNLM"/>
    </source>
</evidence>
<organism evidence="1 2">
    <name type="scientific">Amycolatopsis pigmentata</name>
    <dbReference type="NCBI Taxonomy" id="450801"/>
    <lineage>
        <taxon>Bacteria</taxon>
        <taxon>Bacillati</taxon>
        <taxon>Actinomycetota</taxon>
        <taxon>Actinomycetes</taxon>
        <taxon>Pseudonocardiales</taxon>
        <taxon>Pseudonocardiaceae</taxon>
        <taxon>Amycolatopsis</taxon>
    </lineage>
</organism>
<proteinExistence type="predicted"/>
<keyword evidence="2" id="KW-1185">Reference proteome</keyword>
<dbReference type="EMBL" id="JBHUKR010000011">
    <property type="protein sequence ID" value="MFD2419222.1"/>
    <property type="molecule type" value="Genomic_DNA"/>
</dbReference>
<dbReference type="Proteomes" id="UP001597417">
    <property type="component" value="Unassembled WGS sequence"/>
</dbReference>
<accession>A0ABW5G0H7</accession>